<evidence type="ECO:0000313" key="3">
    <source>
        <dbReference type="Proteomes" id="UP000762676"/>
    </source>
</evidence>
<feature type="transmembrane region" description="Helical" evidence="1">
    <location>
        <begin position="25"/>
        <end position="42"/>
    </location>
</feature>
<comment type="caution">
    <text evidence="2">The sequence shown here is derived from an EMBL/GenBank/DDBJ whole genome shotgun (WGS) entry which is preliminary data.</text>
</comment>
<name>A0AAV4IJT9_9GAST</name>
<keyword evidence="1" id="KW-1133">Transmembrane helix</keyword>
<keyword evidence="1" id="KW-0472">Membrane</keyword>
<evidence type="ECO:0000256" key="1">
    <source>
        <dbReference type="SAM" id="Phobius"/>
    </source>
</evidence>
<accession>A0AAV4IJT9</accession>
<dbReference type="EMBL" id="BMAT01013347">
    <property type="protein sequence ID" value="GFS10788.1"/>
    <property type="molecule type" value="Genomic_DNA"/>
</dbReference>
<dbReference type="Proteomes" id="UP000762676">
    <property type="component" value="Unassembled WGS sequence"/>
</dbReference>
<keyword evidence="3" id="KW-1185">Reference proteome</keyword>
<dbReference type="AlphaFoldDB" id="A0AAV4IJT9"/>
<sequence length="113" mass="12968">MKLEASAKHCNSIGRYETSVIKNELTGTLFILIKMIVFELWFRTLMSRTSEELKNFAKLNCTSDTQGSVAGPGLLYVNGYRQRRAELYRVSAMHSLVDRRINVRKLTRNLPTV</sequence>
<reference evidence="2 3" key="1">
    <citation type="journal article" date="2021" name="Elife">
        <title>Chloroplast acquisition without the gene transfer in kleptoplastic sea slugs, Plakobranchus ocellatus.</title>
        <authorList>
            <person name="Maeda T."/>
            <person name="Takahashi S."/>
            <person name="Yoshida T."/>
            <person name="Shimamura S."/>
            <person name="Takaki Y."/>
            <person name="Nagai Y."/>
            <person name="Toyoda A."/>
            <person name="Suzuki Y."/>
            <person name="Arimoto A."/>
            <person name="Ishii H."/>
            <person name="Satoh N."/>
            <person name="Nishiyama T."/>
            <person name="Hasebe M."/>
            <person name="Maruyama T."/>
            <person name="Minagawa J."/>
            <person name="Obokata J."/>
            <person name="Shigenobu S."/>
        </authorList>
    </citation>
    <scope>NUCLEOTIDE SEQUENCE [LARGE SCALE GENOMIC DNA]</scope>
</reference>
<gene>
    <name evidence="2" type="ORF">ElyMa_006655600</name>
</gene>
<keyword evidence="1" id="KW-0812">Transmembrane</keyword>
<organism evidence="2 3">
    <name type="scientific">Elysia marginata</name>
    <dbReference type="NCBI Taxonomy" id="1093978"/>
    <lineage>
        <taxon>Eukaryota</taxon>
        <taxon>Metazoa</taxon>
        <taxon>Spiralia</taxon>
        <taxon>Lophotrochozoa</taxon>
        <taxon>Mollusca</taxon>
        <taxon>Gastropoda</taxon>
        <taxon>Heterobranchia</taxon>
        <taxon>Euthyneura</taxon>
        <taxon>Panpulmonata</taxon>
        <taxon>Sacoglossa</taxon>
        <taxon>Placobranchoidea</taxon>
        <taxon>Plakobranchidae</taxon>
        <taxon>Elysia</taxon>
    </lineage>
</organism>
<proteinExistence type="predicted"/>
<protein>
    <submittedName>
        <fullName evidence="2">Uncharacterized protein</fullName>
    </submittedName>
</protein>
<evidence type="ECO:0000313" key="2">
    <source>
        <dbReference type="EMBL" id="GFS10788.1"/>
    </source>
</evidence>